<evidence type="ECO:0000313" key="4">
    <source>
        <dbReference type="Proteomes" id="UP001183410"/>
    </source>
</evidence>
<dbReference type="Gene3D" id="3.40.710.10">
    <property type="entry name" value="DD-peptidase/beta-lactamase superfamily"/>
    <property type="match status" value="1"/>
</dbReference>
<evidence type="ECO:0000313" key="3">
    <source>
        <dbReference type="EMBL" id="MDT0270518.1"/>
    </source>
</evidence>
<sequence>MTRCRLTTAVLLASALVGVTVPTATAGGSDRSAAADAVQERLDVLVEEDGVPGVLAHGDAGTRTAGTADLVAQTPMPGADGQVRIASNTKAFTATAVMRLVADGQLRLNDRAGEFVPRLADSTVTVRQLLNQTSGLPEHVQLMDWSAVGTPAEELLALALTQEPAFAPGTDWGYSNTNYLVLGMIIDEVTGEDFRTYVESTILDPLGLDDTYWPEVGELELRGPHARNYGVSPVDPAAGTTDVTELPGYEFGAAGGLVSTPEDLNTFWSALLDDGELLPWWAVWLMTHDTTDVGGRDLYPADTRYGYGLTRYALSCGGSYWGHGGDLPGNTVVGGHSVARDETVTVYGTTVAADPEVRGQLLDVVDAAFCADGR</sequence>
<comment type="caution">
    <text evidence="3">The sequence shown here is derived from an EMBL/GenBank/DDBJ whole genome shotgun (WGS) entry which is preliminary data.</text>
</comment>
<keyword evidence="1" id="KW-0732">Signal</keyword>
<reference evidence="4" key="1">
    <citation type="submission" date="2023-07" db="EMBL/GenBank/DDBJ databases">
        <title>30 novel species of actinomycetes from the DSMZ collection.</title>
        <authorList>
            <person name="Nouioui I."/>
        </authorList>
    </citation>
    <scope>NUCLEOTIDE SEQUENCE [LARGE SCALE GENOMIC DNA]</scope>
    <source>
        <strain evidence="4">DSM 44915</strain>
    </source>
</reference>
<accession>A0ABU2K262</accession>
<evidence type="ECO:0000256" key="1">
    <source>
        <dbReference type="SAM" id="SignalP"/>
    </source>
</evidence>
<protein>
    <submittedName>
        <fullName evidence="3">Serine hydrolase domain-containing protein</fullName>
        <ecNumber evidence="3">3.1.1.103</ecNumber>
    </submittedName>
</protein>
<evidence type="ECO:0000259" key="2">
    <source>
        <dbReference type="Pfam" id="PF00144"/>
    </source>
</evidence>
<dbReference type="InterPro" id="IPR012338">
    <property type="entry name" value="Beta-lactam/transpept-like"/>
</dbReference>
<dbReference type="EC" id="3.1.1.103" evidence="3"/>
<keyword evidence="3" id="KW-0378">Hydrolase</keyword>
<dbReference type="InterPro" id="IPR050491">
    <property type="entry name" value="AmpC-like"/>
</dbReference>
<dbReference type="Pfam" id="PF00144">
    <property type="entry name" value="Beta-lactamase"/>
    <property type="match status" value="1"/>
</dbReference>
<dbReference type="SUPFAM" id="SSF56601">
    <property type="entry name" value="beta-lactamase/transpeptidase-like"/>
    <property type="match status" value="1"/>
</dbReference>
<gene>
    <name evidence="3" type="ORF">RM844_30025</name>
</gene>
<dbReference type="GO" id="GO:0016787">
    <property type="term" value="F:hydrolase activity"/>
    <property type="evidence" value="ECO:0007669"/>
    <property type="project" value="UniProtKB-KW"/>
</dbReference>
<dbReference type="RefSeq" id="WP_311670584.1">
    <property type="nucleotide sequence ID" value="NZ_JAVREO010000028.1"/>
</dbReference>
<proteinExistence type="predicted"/>
<feature type="domain" description="Beta-lactamase-related" evidence="2">
    <location>
        <begin position="42"/>
        <end position="345"/>
    </location>
</feature>
<keyword evidence="4" id="KW-1185">Reference proteome</keyword>
<feature type="signal peptide" evidence="1">
    <location>
        <begin position="1"/>
        <end position="26"/>
    </location>
</feature>
<name>A0ABU2K262_9ACTN</name>
<dbReference type="InterPro" id="IPR001466">
    <property type="entry name" value="Beta-lactam-related"/>
</dbReference>
<organism evidence="3 4">
    <name type="scientific">Streptomyces chisholmiae</name>
    <dbReference type="NCBI Taxonomy" id="3075540"/>
    <lineage>
        <taxon>Bacteria</taxon>
        <taxon>Bacillati</taxon>
        <taxon>Actinomycetota</taxon>
        <taxon>Actinomycetes</taxon>
        <taxon>Kitasatosporales</taxon>
        <taxon>Streptomycetaceae</taxon>
        <taxon>Streptomyces</taxon>
    </lineage>
</organism>
<dbReference type="Proteomes" id="UP001183410">
    <property type="component" value="Unassembled WGS sequence"/>
</dbReference>
<dbReference type="EMBL" id="JAVREO010000028">
    <property type="protein sequence ID" value="MDT0270518.1"/>
    <property type="molecule type" value="Genomic_DNA"/>
</dbReference>
<feature type="chain" id="PRO_5045331591" evidence="1">
    <location>
        <begin position="27"/>
        <end position="374"/>
    </location>
</feature>
<dbReference type="PANTHER" id="PTHR46825">
    <property type="entry name" value="D-ALANYL-D-ALANINE-CARBOXYPEPTIDASE/ENDOPEPTIDASE AMPH"/>
    <property type="match status" value="1"/>
</dbReference>
<dbReference type="PANTHER" id="PTHR46825:SF7">
    <property type="entry name" value="D-ALANYL-D-ALANINE CARBOXYPEPTIDASE"/>
    <property type="match status" value="1"/>
</dbReference>